<dbReference type="InterPro" id="IPR052383">
    <property type="entry name" value="Anti-sigma-E_RseA-like"/>
</dbReference>
<feature type="domain" description="Anti sigma-E protein RseA N-terminal" evidence="2">
    <location>
        <begin position="2"/>
        <end position="75"/>
    </location>
</feature>
<dbReference type="PANTHER" id="PTHR38104">
    <property type="match status" value="1"/>
</dbReference>
<feature type="transmembrane region" description="Helical" evidence="1">
    <location>
        <begin position="88"/>
        <end position="109"/>
    </location>
</feature>
<dbReference type="RefSeq" id="WP_002930023.1">
    <property type="nucleotide sequence ID" value="NZ_JARQZE010000004.1"/>
</dbReference>
<keyword evidence="1" id="KW-1133">Transmembrane helix</keyword>
<evidence type="ECO:0000259" key="2">
    <source>
        <dbReference type="Pfam" id="PF03872"/>
    </source>
</evidence>
<keyword evidence="1" id="KW-0472">Membrane</keyword>
<dbReference type="Pfam" id="PF03872">
    <property type="entry name" value="RseA_N"/>
    <property type="match status" value="1"/>
</dbReference>
<evidence type="ECO:0000256" key="1">
    <source>
        <dbReference type="SAM" id="Phobius"/>
    </source>
</evidence>
<proteinExistence type="predicted"/>
<dbReference type="Proteomes" id="UP001597158">
    <property type="component" value="Unassembled WGS sequence"/>
</dbReference>
<keyword evidence="1" id="KW-0812">Transmembrane</keyword>
<gene>
    <name evidence="3" type="ORF">ACFQ4M_13385</name>
</gene>
<evidence type="ECO:0000313" key="4">
    <source>
        <dbReference type="Proteomes" id="UP001597158"/>
    </source>
</evidence>
<dbReference type="PANTHER" id="PTHR38104:SF1">
    <property type="entry name" value="ANTI-SIGMA-E FACTOR RSEA"/>
    <property type="match status" value="1"/>
</dbReference>
<evidence type="ECO:0000313" key="3">
    <source>
        <dbReference type="EMBL" id="MFD1264573.1"/>
    </source>
</evidence>
<protein>
    <submittedName>
        <fullName evidence="3">Sigma-E factor negative regulatory protein</fullName>
    </submittedName>
</protein>
<organism evidence="3 4">
    <name type="scientific">Thauera mechernichensis</name>
    <dbReference type="NCBI Taxonomy" id="82788"/>
    <lineage>
        <taxon>Bacteria</taxon>
        <taxon>Pseudomonadati</taxon>
        <taxon>Pseudomonadota</taxon>
        <taxon>Betaproteobacteria</taxon>
        <taxon>Rhodocyclales</taxon>
        <taxon>Zoogloeaceae</taxon>
        <taxon>Thauera</taxon>
    </lineage>
</organism>
<reference evidence="4" key="1">
    <citation type="journal article" date="2019" name="Int. J. Syst. Evol. Microbiol.">
        <title>The Global Catalogue of Microorganisms (GCM) 10K type strain sequencing project: providing services to taxonomists for standard genome sequencing and annotation.</title>
        <authorList>
            <consortium name="The Broad Institute Genomics Platform"/>
            <consortium name="The Broad Institute Genome Sequencing Center for Infectious Disease"/>
            <person name="Wu L."/>
            <person name="Ma J."/>
        </authorList>
    </citation>
    <scope>NUCLEOTIDE SEQUENCE [LARGE SCALE GENOMIC DNA]</scope>
    <source>
        <strain evidence="4">CCUG 48884</strain>
    </source>
</reference>
<name>A0ABW3WIK4_9RHOO</name>
<dbReference type="InterPro" id="IPR036147">
    <property type="entry name" value="Anti-sigma_E_RseA_N_sf"/>
</dbReference>
<accession>A0ABW3WIK4</accession>
<keyword evidence="4" id="KW-1185">Reference proteome</keyword>
<comment type="caution">
    <text evidence="3">The sequence shown here is derived from an EMBL/GenBank/DDBJ whole genome shotgun (WGS) entry which is preliminary data.</text>
</comment>
<dbReference type="InterPro" id="IPR005572">
    <property type="entry name" value="Anti-sigma_E_RseA_N"/>
</dbReference>
<dbReference type="Gene3D" id="1.10.10.880">
    <property type="entry name" value="Anti sigma-E protein RseA, N-terminal domain"/>
    <property type="match status" value="1"/>
</dbReference>
<sequence length="181" mass="19226">MKDKVSALLDGDLDEQATRSVIERMGVDSGLQRQWDAYCLIGDAIRGDRFGSSDFVDRVMARLDDEPTVLAPRPAAGDSVRRSVWQSLLPIAASVMGVAAVGLVAATLYSQDDRAPAKLASEAAKVQVVAAPAVRASVQPVGLDPHREYVFAHQGLSGVGPLPAGVQYVRTVSDQRQGTGR</sequence>
<dbReference type="EMBL" id="JBHTMC010000026">
    <property type="protein sequence ID" value="MFD1264573.1"/>
    <property type="molecule type" value="Genomic_DNA"/>
</dbReference>
<dbReference type="CDD" id="cd16328">
    <property type="entry name" value="RseA_N"/>
    <property type="match status" value="1"/>
</dbReference>
<dbReference type="SUPFAM" id="SSF89069">
    <property type="entry name" value="N-terminal, cytoplasmic domain of anti-sigmaE factor RseA"/>
    <property type="match status" value="1"/>
</dbReference>